<dbReference type="PANTHER" id="PTHR43047:SF72">
    <property type="entry name" value="OSMOSENSING HISTIDINE PROTEIN KINASE SLN1"/>
    <property type="match status" value="1"/>
</dbReference>
<dbReference type="Pfam" id="PF05227">
    <property type="entry name" value="CHASE3"/>
    <property type="match status" value="1"/>
</dbReference>
<reference evidence="15 16" key="1">
    <citation type="submission" date="2019-09" db="EMBL/GenBank/DDBJ databases">
        <authorList>
            <person name="Feng G."/>
        </authorList>
    </citation>
    <scope>NUCLEOTIDE SEQUENCE [LARGE SCALE GENOMIC DNA]</scope>
    <source>
        <strain evidence="14 15">KACC 19283</strain>
        <strain evidence="13 16">KACC 19284</strain>
    </source>
</reference>
<feature type="transmembrane region" description="Helical" evidence="9">
    <location>
        <begin position="190"/>
        <end position="210"/>
    </location>
</feature>
<evidence type="ECO:0000313" key="13">
    <source>
        <dbReference type="EMBL" id="KAA9018919.1"/>
    </source>
</evidence>
<evidence type="ECO:0000259" key="12">
    <source>
        <dbReference type="PROSITE" id="PS50112"/>
    </source>
</evidence>
<evidence type="ECO:0000313" key="16">
    <source>
        <dbReference type="Proteomes" id="UP000326364"/>
    </source>
</evidence>
<keyword evidence="9" id="KW-1133">Transmembrane helix</keyword>
<dbReference type="EC" id="2.7.13.3" evidence="2"/>
<dbReference type="FunFam" id="3.30.565.10:FF:000006">
    <property type="entry name" value="Sensor histidine kinase WalK"/>
    <property type="match status" value="1"/>
</dbReference>
<dbReference type="InterPro" id="IPR003661">
    <property type="entry name" value="HisK_dim/P_dom"/>
</dbReference>
<organism evidence="14 15">
    <name type="scientific">Sphingobium limneticum</name>
    <dbReference type="NCBI Taxonomy" id="1007511"/>
    <lineage>
        <taxon>Bacteria</taxon>
        <taxon>Pseudomonadati</taxon>
        <taxon>Pseudomonadota</taxon>
        <taxon>Alphaproteobacteria</taxon>
        <taxon>Sphingomonadales</taxon>
        <taxon>Sphingomonadaceae</taxon>
        <taxon>Sphingobium</taxon>
    </lineage>
</organism>
<dbReference type="FunFam" id="1.10.287.130:FF:000001">
    <property type="entry name" value="Two-component sensor histidine kinase"/>
    <property type="match status" value="1"/>
</dbReference>
<dbReference type="InterPro" id="IPR004358">
    <property type="entry name" value="Sig_transdc_His_kin-like_C"/>
</dbReference>
<dbReference type="CDD" id="cd00130">
    <property type="entry name" value="PAS"/>
    <property type="match status" value="1"/>
</dbReference>
<dbReference type="CDD" id="cd00082">
    <property type="entry name" value="HisKA"/>
    <property type="match status" value="1"/>
</dbReference>
<keyword evidence="5" id="KW-0418">Kinase</keyword>
<dbReference type="SUPFAM" id="SSF55785">
    <property type="entry name" value="PYP-like sensor domain (PAS domain)"/>
    <property type="match status" value="1"/>
</dbReference>
<comment type="catalytic activity">
    <reaction evidence="1">
        <text>ATP + protein L-histidine = ADP + protein N-phospho-L-histidine.</text>
        <dbReference type="EC" id="2.7.13.3"/>
    </reaction>
</comment>
<dbReference type="SMART" id="SM00388">
    <property type="entry name" value="HisKA"/>
    <property type="match status" value="1"/>
</dbReference>
<dbReference type="Gene3D" id="1.10.287.130">
    <property type="match status" value="1"/>
</dbReference>
<dbReference type="PROSITE" id="PS50110">
    <property type="entry name" value="RESPONSE_REGULATORY"/>
    <property type="match status" value="2"/>
</dbReference>
<dbReference type="SMART" id="SM00091">
    <property type="entry name" value="PAS"/>
    <property type="match status" value="1"/>
</dbReference>
<evidence type="ECO:0000256" key="6">
    <source>
        <dbReference type="ARBA" id="ARBA00023012"/>
    </source>
</evidence>
<feature type="domain" description="PAS" evidence="12">
    <location>
        <begin position="226"/>
        <end position="281"/>
    </location>
</feature>
<dbReference type="SUPFAM" id="SSF55874">
    <property type="entry name" value="ATPase domain of HSP90 chaperone/DNA topoisomerase II/histidine kinase"/>
    <property type="match status" value="1"/>
</dbReference>
<dbReference type="InterPro" id="IPR001789">
    <property type="entry name" value="Sig_transdc_resp-reg_receiver"/>
</dbReference>
<feature type="domain" description="Histidine kinase" evidence="10">
    <location>
        <begin position="355"/>
        <end position="574"/>
    </location>
</feature>
<evidence type="ECO:0000256" key="8">
    <source>
        <dbReference type="PROSITE-ProRule" id="PRU00169"/>
    </source>
</evidence>
<dbReference type="InterPro" id="IPR035965">
    <property type="entry name" value="PAS-like_dom_sf"/>
</dbReference>
<evidence type="ECO:0000259" key="11">
    <source>
        <dbReference type="PROSITE" id="PS50110"/>
    </source>
</evidence>
<dbReference type="Gene3D" id="3.40.50.2300">
    <property type="match status" value="2"/>
</dbReference>
<dbReference type="Pfam" id="PF02518">
    <property type="entry name" value="HATPase_c"/>
    <property type="match status" value="1"/>
</dbReference>
<dbReference type="InterPro" id="IPR000014">
    <property type="entry name" value="PAS"/>
</dbReference>
<dbReference type="CDD" id="cd00075">
    <property type="entry name" value="HATPase"/>
    <property type="match status" value="1"/>
</dbReference>
<proteinExistence type="predicted"/>
<keyword evidence="16" id="KW-1185">Reference proteome</keyword>
<accession>A0A5J5I958</accession>
<dbReference type="Proteomes" id="UP000326364">
    <property type="component" value="Unassembled WGS sequence"/>
</dbReference>
<dbReference type="Pfam" id="PF00989">
    <property type="entry name" value="PAS"/>
    <property type="match status" value="1"/>
</dbReference>
<dbReference type="Pfam" id="PF00072">
    <property type="entry name" value="Response_reg"/>
    <property type="match status" value="1"/>
</dbReference>
<dbReference type="GO" id="GO:0009927">
    <property type="term" value="F:histidine phosphotransfer kinase activity"/>
    <property type="evidence" value="ECO:0007669"/>
    <property type="project" value="TreeGrafter"/>
</dbReference>
<dbReference type="NCBIfam" id="TIGR00229">
    <property type="entry name" value="sensory_box"/>
    <property type="match status" value="1"/>
</dbReference>
<evidence type="ECO:0000256" key="5">
    <source>
        <dbReference type="ARBA" id="ARBA00022777"/>
    </source>
</evidence>
<dbReference type="GO" id="GO:0006355">
    <property type="term" value="P:regulation of DNA-templated transcription"/>
    <property type="evidence" value="ECO:0007669"/>
    <property type="project" value="InterPro"/>
</dbReference>
<evidence type="ECO:0000256" key="2">
    <source>
        <dbReference type="ARBA" id="ARBA00012438"/>
    </source>
</evidence>
<keyword evidence="9" id="KW-0812">Transmembrane</keyword>
<name>A0A5J5I958_9SPHN</name>
<feature type="modified residue" description="4-aspartylphosphate" evidence="8">
    <location>
        <position position="640"/>
    </location>
</feature>
<dbReference type="InterPro" id="IPR036890">
    <property type="entry name" value="HATPase_C_sf"/>
</dbReference>
<dbReference type="InterPro" id="IPR036097">
    <property type="entry name" value="HisK_dim/P_sf"/>
</dbReference>
<evidence type="ECO:0000259" key="10">
    <source>
        <dbReference type="PROSITE" id="PS50109"/>
    </source>
</evidence>
<gene>
    <name evidence="14" type="ORF">F4U95_07705</name>
    <name evidence="13" type="ORF">F4U96_07755</name>
</gene>
<dbReference type="SUPFAM" id="SSF52172">
    <property type="entry name" value="CheY-like"/>
    <property type="match status" value="2"/>
</dbReference>
<feature type="modified residue" description="4-aspartylphosphate" evidence="8">
    <location>
        <position position="762"/>
    </location>
</feature>
<dbReference type="AlphaFoldDB" id="A0A5J5I958"/>
<evidence type="ECO:0000256" key="9">
    <source>
        <dbReference type="SAM" id="Phobius"/>
    </source>
</evidence>
<dbReference type="InterPro" id="IPR007891">
    <property type="entry name" value="CHASE3"/>
</dbReference>
<dbReference type="Gene3D" id="3.30.565.10">
    <property type="entry name" value="Histidine kinase-like ATPase, C-terminal domain"/>
    <property type="match status" value="1"/>
</dbReference>
<dbReference type="Pfam" id="PF00512">
    <property type="entry name" value="HisKA"/>
    <property type="match status" value="1"/>
</dbReference>
<evidence type="ECO:0000256" key="4">
    <source>
        <dbReference type="ARBA" id="ARBA00022679"/>
    </source>
</evidence>
<comment type="caution">
    <text evidence="14">The sequence shown here is derived from an EMBL/GenBank/DDBJ whole genome shotgun (WGS) entry which is preliminary data.</text>
</comment>
<dbReference type="InterPro" id="IPR011006">
    <property type="entry name" value="CheY-like_superfamily"/>
</dbReference>
<dbReference type="PRINTS" id="PR00344">
    <property type="entry name" value="BCTRLSENSOR"/>
</dbReference>
<dbReference type="PROSITE" id="PS50109">
    <property type="entry name" value="HIS_KIN"/>
    <property type="match status" value="1"/>
</dbReference>
<keyword evidence="6" id="KW-0902">Two-component regulatory system</keyword>
<feature type="transmembrane region" description="Helical" evidence="9">
    <location>
        <begin position="12"/>
        <end position="33"/>
    </location>
</feature>
<evidence type="ECO:0000256" key="3">
    <source>
        <dbReference type="ARBA" id="ARBA00022553"/>
    </source>
</evidence>
<dbReference type="SMART" id="SM00387">
    <property type="entry name" value="HATPase_c"/>
    <property type="match status" value="1"/>
</dbReference>
<evidence type="ECO:0000313" key="15">
    <source>
        <dbReference type="Proteomes" id="UP000325933"/>
    </source>
</evidence>
<protein>
    <recommendedName>
        <fullName evidence="2">histidine kinase</fullName>
        <ecNumber evidence="2">2.7.13.3</ecNumber>
    </recommendedName>
</protein>
<keyword evidence="3 8" id="KW-0597">Phosphoprotein</keyword>
<evidence type="ECO:0000256" key="1">
    <source>
        <dbReference type="ARBA" id="ARBA00000085"/>
    </source>
</evidence>
<feature type="domain" description="Response regulatory" evidence="11">
    <location>
        <begin position="714"/>
        <end position="824"/>
    </location>
</feature>
<dbReference type="EMBL" id="VYQA01000004">
    <property type="protein sequence ID" value="KAA9031493.1"/>
    <property type="molecule type" value="Genomic_DNA"/>
</dbReference>
<dbReference type="InterPro" id="IPR013767">
    <property type="entry name" value="PAS_fold"/>
</dbReference>
<dbReference type="InterPro" id="IPR005467">
    <property type="entry name" value="His_kinase_dom"/>
</dbReference>
<dbReference type="SUPFAM" id="SSF47384">
    <property type="entry name" value="Homodimeric domain of signal transducing histidine kinase"/>
    <property type="match status" value="1"/>
</dbReference>
<dbReference type="EMBL" id="VYQB01000004">
    <property type="protein sequence ID" value="KAA9018919.1"/>
    <property type="molecule type" value="Genomic_DNA"/>
</dbReference>
<dbReference type="RefSeq" id="WP_150425214.1">
    <property type="nucleotide sequence ID" value="NZ_VYQA01000004.1"/>
</dbReference>
<dbReference type="Proteomes" id="UP000325933">
    <property type="component" value="Unassembled WGS sequence"/>
</dbReference>
<dbReference type="PANTHER" id="PTHR43047">
    <property type="entry name" value="TWO-COMPONENT HISTIDINE PROTEIN KINASE"/>
    <property type="match status" value="1"/>
</dbReference>
<sequence>MNGDAPRPPRGLPFLLLALFVPLGLAALLFWLGGEYDRWNGLRDETDKSFERRVLLIDILSQLRAAESSQRGYVITQDPEFTARYGEWHTGIEQAFAKADRLYRDVPEQRAGFTGLHKLARAKIAEMDEVLRLYATQGPEVARKRVTNGAGKRLMARLQHQLDMVIRDEQRMGDTRAAAYRNRTDMLQRVMWILVAISSLSLAIALLGLWRQRLSQYQIELRGYAAAQRNETILDSTIDPIIIINPSGTIETINKAASKMLGYEPADLARRDFDVMSDIAPGVGSFLDRIGLVDGELKMPYWTDRQVRHQSGRLLPVDIALGVMPLPDGDHIVMSLRDIVQRKRIERLKDDLISTVSHELRTPLTSIVGALALLRLDVGNRLEEEPASLVAIAENNAQRLIRLINDMLDIDRIDSGKLRMTLAPTDLYHVIQRACEDNSSLLRAAGAVLDCTLPDEHLMIQADEERLLQVLTNLMSNAVKAAPEGSRVSVGLRRSADGRRATVYVDDQGPGIPQEFRSRIFGRFERAANDEAAPGTGLGLAIAREIVSQHGGDLWFEDRSGGGTRFAFSLPIMLPLSITRDRLADRDGHVSILICESNPAIARQLQSQLSEEGYTCRVVTSARAAREAIAANGYNLLLLDMALDDADAFQFAREMRRIEGPKSLSILMVSAPVGDDGAPLSLDLIDWIDKPIDPSRLKTAIAASFRHSGIDRPTVLHLDDDQDTLEITASALKGIAYILKATTLAEARALLRVETPHLAILDVHLEKGLGLDLLPDLIDEQGVAIPTIIYSAHDIDMEIAGQIDAILVKSRTSLPDLKATVRRVVATRHAKGGGDDGT</sequence>
<dbReference type="GO" id="GO:0000155">
    <property type="term" value="F:phosphorelay sensor kinase activity"/>
    <property type="evidence" value="ECO:0007669"/>
    <property type="project" value="InterPro"/>
</dbReference>
<keyword evidence="4" id="KW-0808">Transferase</keyword>
<dbReference type="GO" id="GO:0005886">
    <property type="term" value="C:plasma membrane"/>
    <property type="evidence" value="ECO:0007669"/>
    <property type="project" value="TreeGrafter"/>
</dbReference>
<evidence type="ECO:0000313" key="14">
    <source>
        <dbReference type="EMBL" id="KAA9031493.1"/>
    </source>
</evidence>
<dbReference type="Gene3D" id="3.30.450.20">
    <property type="entry name" value="PAS domain"/>
    <property type="match status" value="1"/>
</dbReference>
<dbReference type="CDD" id="cd19410">
    <property type="entry name" value="HK9-like_sensor"/>
    <property type="match status" value="1"/>
</dbReference>
<dbReference type="SMART" id="SM00448">
    <property type="entry name" value="REC"/>
    <property type="match status" value="2"/>
</dbReference>
<dbReference type="PROSITE" id="PS50112">
    <property type="entry name" value="PAS"/>
    <property type="match status" value="1"/>
</dbReference>
<keyword evidence="7 9" id="KW-0472">Membrane</keyword>
<feature type="domain" description="Response regulatory" evidence="11">
    <location>
        <begin position="591"/>
        <end position="705"/>
    </location>
</feature>
<evidence type="ECO:0000256" key="7">
    <source>
        <dbReference type="ARBA" id="ARBA00023136"/>
    </source>
</evidence>
<dbReference type="InterPro" id="IPR003594">
    <property type="entry name" value="HATPase_dom"/>
</dbReference>